<feature type="domain" description="C2H2-type" evidence="7">
    <location>
        <begin position="331"/>
        <end position="359"/>
    </location>
</feature>
<organism evidence="9">
    <name type="scientific">Culicoides sonorensis</name>
    <name type="common">Biting midge</name>
    <dbReference type="NCBI Taxonomy" id="179676"/>
    <lineage>
        <taxon>Eukaryota</taxon>
        <taxon>Metazoa</taxon>
        <taxon>Ecdysozoa</taxon>
        <taxon>Arthropoda</taxon>
        <taxon>Hexapoda</taxon>
        <taxon>Insecta</taxon>
        <taxon>Pterygota</taxon>
        <taxon>Neoptera</taxon>
        <taxon>Endopterygota</taxon>
        <taxon>Diptera</taxon>
        <taxon>Nematocera</taxon>
        <taxon>Chironomoidea</taxon>
        <taxon>Ceratopogonidae</taxon>
        <taxon>Ceratopogoninae</taxon>
        <taxon>Culicoides</taxon>
        <taxon>Monoculicoides</taxon>
    </lineage>
</organism>
<evidence type="ECO:0000256" key="4">
    <source>
        <dbReference type="ARBA" id="ARBA00022833"/>
    </source>
</evidence>
<keyword evidence="2" id="KW-0677">Repeat</keyword>
<dbReference type="PROSITE" id="PS00028">
    <property type="entry name" value="ZINC_FINGER_C2H2_1"/>
    <property type="match status" value="3"/>
</dbReference>
<name>A0A336MQ00_CULSO</name>
<evidence type="ECO:0000256" key="1">
    <source>
        <dbReference type="ARBA" id="ARBA00022723"/>
    </source>
</evidence>
<evidence type="ECO:0000256" key="6">
    <source>
        <dbReference type="PROSITE-ProRule" id="PRU01263"/>
    </source>
</evidence>
<dbReference type="SMART" id="SM00868">
    <property type="entry name" value="zf-AD"/>
    <property type="match status" value="1"/>
</dbReference>
<dbReference type="InterPro" id="IPR013087">
    <property type="entry name" value="Znf_C2H2_type"/>
</dbReference>
<feature type="domain" description="C2H2-type" evidence="7">
    <location>
        <begin position="227"/>
        <end position="256"/>
    </location>
</feature>
<feature type="domain" description="C2H2-type" evidence="7">
    <location>
        <begin position="302"/>
        <end position="330"/>
    </location>
</feature>
<evidence type="ECO:0000256" key="3">
    <source>
        <dbReference type="ARBA" id="ARBA00022771"/>
    </source>
</evidence>
<feature type="binding site" evidence="6">
    <location>
        <position position="21"/>
    </location>
    <ligand>
        <name>Zn(2+)</name>
        <dbReference type="ChEBI" id="CHEBI:29105"/>
    </ligand>
</feature>
<accession>A0A336MQ00</accession>
<dbReference type="SMART" id="SM00355">
    <property type="entry name" value="ZnF_C2H2"/>
    <property type="match status" value="5"/>
</dbReference>
<dbReference type="GO" id="GO:0008270">
    <property type="term" value="F:zinc ion binding"/>
    <property type="evidence" value="ECO:0007669"/>
    <property type="project" value="UniProtKB-UniRule"/>
</dbReference>
<proteinExistence type="predicted"/>
<dbReference type="PANTHER" id="PTHR24379:SF121">
    <property type="entry name" value="C2H2-TYPE DOMAIN-CONTAINING PROTEIN"/>
    <property type="match status" value="1"/>
</dbReference>
<dbReference type="InterPro" id="IPR012934">
    <property type="entry name" value="Znf_AD"/>
</dbReference>
<dbReference type="AlphaFoldDB" id="A0A336MQ00"/>
<dbReference type="SUPFAM" id="SSF57667">
    <property type="entry name" value="beta-beta-alpha zinc fingers"/>
    <property type="match status" value="1"/>
</dbReference>
<evidence type="ECO:0000256" key="5">
    <source>
        <dbReference type="PROSITE-ProRule" id="PRU00042"/>
    </source>
</evidence>
<dbReference type="PROSITE" id="PS51915">
    <property type="entry name" value="ZAD"/>
    <property type="match status" value="1"/>
</dbReference>
<keyword evidence="1 6" id="KW-0479">Metal-binding</keyword>
<evidence type="ECO:0000313" key="9">
    <source>
        <dbReference type="EMBL" id="SSX31745.1"/>
    </source>
</evidence>
<evidence type="ECO:0000259" key="7">
    <source>
        <dbReference type="PROSITE" id="PS50157"/>
    </source>
</evidence>
<dbReference type="PANTHER" id="PTHR24379">
    <property type="entry name" value="KRAB AND ZINC FINGER DOMAIN-CONTAINING"/>
    <property type="match status" value="1"/>
</dbReference>
<feature type="binding site" evidence="6">
    <location>
        <position position="18"/>
    </location>
    <ligand>
        <name>Zn(2+)</name>
        <dbReference type="ChEBI" id="CHEBI:29105"/>
    </ligand>
</feature>
<feature type="domain" description="C2H2-type" evidence="7">
    <location>
        <begin position="267"/>
        <end position="289"/>
    </location>
</feature>
<protein>
    <submittedName>
        <fullName evidence="9">CSON004042 protein</fullName>
    </submittedName>
</protein>
<keyword evidence="3 5" id="KW-0863">Zinc-finger</keyword>
<evidence type="ECO:0000259" key="8">
    <source>
        <dbReference type="PROSITE" id="PS51915"/>
    </source>
</evidence>
<evidence type="ECO:0000256" key="2">
    <source>
        <dbReference type="ARBA" id="ARBA00022737"/>
    </source>
</evidence>
<dbReference type="GO" id="GO:0005634">
    <property type="term" value="C:nucleus"/>
    <property type="evidence" value="ECO:0007669"/>
    <property type="project" value="InterPro"/>
</dbReference>
<reference evidence="9" key="1">
    <citation type="submission" date="2018-07" db="EMBL/GenBank/DDBJ databases">
        <authorList>
            <person name="Quirk P.G."/>
            <person name="Krulwich T.A."/>
        </authorList>
    </citation>
    <scope>NUCLEOTIDE SEQUENCE</scope>
</reference>
<dbReference type="InterPro" id="IPR036236">
    <property type="entry name" value="Znf_C2H2_sf"/>
</dbReference>
<feature type="domain" description="C2H2-type" evidence="7">
    <location>
        <begin position="360"/>
        <end position="387"/>
    </location>
</feature>
<keyword evidence="4 6" id="KW-0862">Zinc</keyword>
<feature type="domain" description="ZAD" evidence="8">
    <location>
        <begin position="16"/>
        <end position="107"/>
    </location>
</feature>
<dbReference type="PROSITE" id="PS50157">
    <property type="entry name" value="ZINC_FINGER_C2H2_2"/>
    <property type="match status" value="5"/>
</dbReference>
<sequence>MIAYIKKETFTTDFSDNCRCCLEDVSCLEISKYFSLDDQIQSDSAQNSTLPSEFDGKSYRTVFEEYAGFKVLPGEPDNLCVNCKTRLLDGWKFWKLLRKTQNVLQEALLKENEEVAAIPPLQPICDTVEDTTAVDNEVRKLAEETKDILAYLAADLNISDECKNIDTLPPLTLDLDLDALIDGQSIPLHLGDITGSPKKQICPFSPNKAYKNIDMHLSRKHRELKTIKCTTMGCRRTFYTTEMLAEHLLKDCGRRPSVIRKENEREFTCKFCGRKFDHYQKVRSHENGHRTRIKAAKEGPRYKCDICQRYFMEKKNVKSHIESVHLRIQKLHCKECNLKFYSGSGFRYHKNSVHKNRKTFKCQFCDYETKVKLLLNRHLKRHDNPKGYLKVTKQNDNTVIKNNNQSEIEHELSICLKKIKTNQHLQKLNGSSVILCEMPKKPKKVHASNKHEIFANDANVMDMIQEQEAATCLYK</sequence>
<dbReference type="EMBL" id="UFQT01001772">
    <property type="protein sequence ID" value="SSX31745.1"/>
    <property type="molecule type" value="Genomic_DNA"/>
</dbReference>
<dbReference type="VEuPathDB" id="VectorBase:CSON004042"/>
<gene>
    <name evidence="9" type="primary">CSON004042</name>
</gene>
<feature type="binding site" evidence="6">
    <location>
        <position position="80"/>
    </location>
    <ligand>
        <name>Zn(2+)</name>
        <dbReference type="ChEBI" id="CHEBI:29105"/>
    </ligand>
</feature>
<dbReference type="Gene3D" id="3.30.160.60">
    <property type="entry name" value="Classic Zinc Finger"/>
    <property type="match status" value="2"/>
</dbReference>
<feature type="binding site" evidence="6">
    <location>
        <position position="83"/>
    </location>
    <ligand>
        <name>Zn(2+)</name>
        <dbReference type="ChEBI" id="CHEBI:29105"/>
    </ligand>
</feature>